<gene>
    <name evidence="1" type="ORF">R1flu_009609</name>
</gene>
<dbReference type="Proteomes" id="UP001605036">
    <property type="component" value="Unassembled WGS sequence"/>
</dbReference>
<sequence>MLRYSFPSVSAAEARMVGRFNGLERTDREAVFDPPTAAEGLSMLLDYVVYVIHSVSFGSVRTVAFETPVPTLLFDIHSTD</sequence>
<dbReference type="AlphaFoldDB" id="A0ABD1Z5L9"/>
<protein>
    <submittedName>
        <fullName evidence="1">Uncharacterized protein</fullName>
    </submittedName>
</protein>
<accession>A0ABD1Z5L9</accession>
<name>A0ABD1Z5L9_9MARC</name>
<comment type="caution">
    <text evidence="1">The sequence shown here is derived from an EMBL/GenBank/DDBJ whole genome shotgun (WGS) entry which is preliminary data.</text>
</comment>
<proteinExistence type="predicted"/>
<evidence type="ECO:0000313" key="2">
    <source>
        <dbReference type="Proteomes" id="UP001605036"/>
    </source>
</evidence>
<evidence type="ECO:0000313" key="1">
    <source>
        <dbReference type="EMBL" id="KAL2642022.1"/>
    </source>
</evidence>
<reference evidence="1 2" key="1">
    <citation type="submission" date="2024-09" db="EMBL/GenBank/DDBJ databases">
        <title>Chromosome-scale assembly of Riccia fluitans.</title>
        <authorList>
            <person name="Paukszto L."/>
            <person name="Sawicki J."/>
            <person name="Karawczyk K."/>
            <person name="Piernik-Szablinska J."/>
            <person name="Szczecinska M."/>
            <person name="Mazdziarz M."/>
        </authorList>
    </citation>
    <scope>NUCLEOTIDE SEQUENCE [LARGE SCALE GENOMIC DNA]</scope>
    <source>
        <strain evidence="1">Rf_01</strain>
        <tissue evidence="1">Aerial parts of the thallus</tissue>
    </source>
</reference>
<organism evidence="1 2">
    <name type="scientific">Riccia fluitans</name>
    <dbReference type="NCBI Taxonomy" id="41844"/>
    <lineage>
        <taxon>Eukaryota</taxon>
        <taxon>Viridiplantae</taxon>
        <taxon>Streptophyta</taxon>
        <taxon>Embryophyta</taxon>
        <taxon>Marchantiophyta</taxon>
        <taxon>Marchantiopsida</taxon>
        <taxon>Marchantiidae</taxon>
        <taxon>Marchantiales</taxon>
        <taxon>Ricciaceae</taxon>
        <taxon>Riccia</taxon>
    </lineage>
</organism>
<keyword evidence="2" id="KW-1185">Reference proteome</keyword>
<dbReference type="EMBL" id="JBHFFA010000002">
    <property type="protein sequence ID" value="KAL2642022.1"/>
    <property type="molecule type" value="Genomic_DNA"/>
</dbReference>